<evidence type="ECO:0000313" key="2">
    <source>
        <dbReference type="EMBL" id="MBA5630320.1"/>
    </source>
</evidence>
<evidence type="ECO:0000256" key="1">
    <source>
        <dbReference type="SAM" id="Phobius"/>
    </source>
</evidence>
<proteinExistence type="predicted"/>
<dbReference type="Proteomes" id="UP000552241">
    <property type="component" value="Unassembled WGS sequence"/>
</dbReference>
<sequence length="68" mass="7865">MKKVYIYYIVGFFIAVSIGYFSSENPFYGFFIGMILYAIFVAILSFFMGAFGANPMDNSPYEKRKKEN</sequence>
<reference evidence="2 3" key="1">
    <citation type="submission" date="2020-07" db="EMBL/GenBank/DDBJ databases">
        <title>Moheibacter lacus sp. nov., a member of the family Flavobacteriaceae isolated from freshwater lake sediment.</title>
        <authorList>
            <person name="Liu Y."/>
        </authorList>
    </citation>
    <scope>NUCLEOTIDE SEQUENCE [LARGE SCALE GENOMIC DNA]</scope>
    <source>
        <strain evidence="2 3">BDHS18</strain>
    </source>
</reference>
<name>A0A838ZTK6_9FLAO</name>
<keyword evidence="3" id="KW-1185">Reference proteome</keyword>
<dbReference type="EMBL" id="JACDZE010000004">
    <property type="protein sequence ID" value="MBA5630320.1"/>
    <property type="molecule type" value="Genomic_DNA"/>
</dbReference>
<feature type="transmembrane region" description="Helical" evidence="1">
    <location>
        <begin position="5"/>
        <end position="22"/>
    </location>
</feature>
<accession>A0A838ZTK6</accession>
<gene>
    <name evidence="2" type="ORF">HU137_11100</name>
</gene>
<dbReference type="AlphaFoldDB" id="A0A838ZTK6"/>
<dbReference type="RefSeq" id="WP_182043922.1">
    <property type="nucleotide sequence ID" value="NZ_JACDZE010000004.1"/>
</dbReference>
<protein>
    <submittedName>
        <fullName evidence="2">Uncharacterized protein</fullName>
    </submittedName>
</protein>
<evidence type="ECO:0000313" key="3">
    <source>
        <dbReference type="Proteomes" id="UP000552241"/>
    </source>
</evidence>
<keyword evidence="1" id="KW-0812">Transmembrane</keyword>
<keyword evidence="1" id="KW-0472">Membrane</keyword>
<feature type="transmembrane region" description="Helical" evidence="1">
    <location>
        <begin position="28"/>
        <end position="53"/>
    </location>
</feature>
<organism evidence="2 3">
    <name type="scientific">Moheibacter lacus</name>
    <dbReference type="NCBI Taxonomy" id="2745851"/>
    <lineage>
        <taxon>Bacteria</taxon>
        <taxon>Pseudomonadati</taxon>
        <taxon>Bacteroidota</taxon>
        <taxon>Flavobacteriia</taxon>
        <taxon>Flavobacteriales</taxon>
        <taxon>Weeksellaceae</taxon>
        <taxon>Moheibacter</taxon>
    </lineage>
</organism>
<comment type="caution">
    <text evidence="2">The sequence shown here is derived from an EMBL/GenBank/DDBJ whole genome shotgun (WGS) entry which is preliminary data.</text>
</comment>
<keyword evidence="1" id="KW-1133">Transmembrane helix</keyword>